<dbReference type="Proteomes" id="UP001642464">
    <property type="component" value="Unassembled WGS sequence"/>
</dbReference>
<evidence type="ECO:0008006" key="3">
    <source>
        <dbReference type="Google" id="ProtNLM"/>
    </source>
</evidence>
<dbReference type="PANTHER" id="PTHR12406:SF45">
    <property type="entry name" value="PATATIN"/>
    <property type="match status" value="1"/>
</dbReference>
<gene>
    <name evidence="1" type="ORF">SCF082_LOCUS23945</name>
</gene>
<dbReference type="EMBL" id="CAXAMM010017569">
    <property type="protein sequence ID" value="CAK9041436.1"/>
    <property type="molecule type" value="Genomic_DNA"/>
</dbReference>
<name>A0ABP0LRP3_9DINO</name>
<sequence length="327" mass="36053">MLLLTSLEAMRELLRLNGRNEHPDAEESGVTLVLPGTCSYIFWQLGMIQYLCEHFDTRSAKLAGVSSGAVSAVMLLHMEEIAQKAAAAEKDSENAGLAAAAAARQRAQEVFEIIEGKTAELMRTPLSFFGRLGQLMEDLAPRVLPEGDAIALGSRLQIGVRRLATGVVPALVPDVVGSFTSRDELLDGVLASCNVWLVVRLHPCRFLPSLSAFCSDGVNPYSLYCFWDYLCQRLTGQAEISAPHEMHGGILDRIYAIWNCTLAVKVLLPSSGKRLWVSPTVGGRLNVMYLLRFSGWFIGEQWQQGYAHARDLDARGYWQALPRRPGM</sequence>
<protein>
    <recommendedName>
        <fullName evidence="3">PNPLA domain-containing protein</fullName>
    </recommendedName>
</protein>
<proteinExistence type="predicted"/>
<evidence type="ECO:0000313" key="1">
    <source>
        <dbReference type="EMBL" id="CAK9041436.1"/>
    </source>
</evidence>
<accession>A0ABP0LRP3</accession>
<keyword evidence="2" id="KW-1185">Reference proteome</keyword>
<evidence type="ECO:0000313" key="2">
    <source>
        <dbReference type="Proteomes" id="UP001642464"/>
    </source>
</evidence>
<comment type="caution">
    <text evidence="1">The sequence shown here is derived from an EMBL/GenBank/DDBJ whole genome shotgun (WGS) entry which is preliminary data.</text>
</comment>
<dbReference type="PANTHER" id="PTHR12406">
    <property type="entry name" value="CALCIUM-INDEPENDENT PHOSPHOLIPASE A2 IPLA2 -RELATED"/>
    <property type="match status" value="1"/>
</dbReference>
<reference evidence="1 2" key="1">
    <citation type="submission" date="2024-02" db="EMBL/GenBank/DDBJ databases">
        <authorList>
            <person name="Chen Y."/>
            <person name="Shah S."/>
            <person name="Dougan E. K."/>
            <person name="Thang M."/>
            <person name="Chan C."/>
        </authorList>
    </citation>
    <scope>NUCLEOTIDE SEQUENCE [LARGE SCALE GENOMIC DNA]</scope>
</reference>
<dbReference type="InterPro" id="IPR033562">
    <property type="entry name" value="PLPL"/>
</dbReference>
<organism evidence="1 2">
    <name type="scientific">Durusdinium trenchii</name>
    <dbReference type="NCBI Taxonomy" id="1381693"/>
    <lineage>
        <taxon>Eukaryota</taxon>
        <taxon>Sar</taxon>
        <taxon>Alveolata</taxon>
        <taxon>Dinophyceae</taxon>
        <taxon>Suessiales</taxon>
        <taxon>Symbiodiniaceae</taxon>
        <taxon>Durusdinium</taxon>
    </lineage>
</organism>